<dbReference type="SMART" id="SM00877">
    <property type="entry name" value="BMC"/>
    <property type="match status" value="1"/>
</dbReference>
<dbReference type="SUPFAM" id="SSF143414">
    <property type="entry name" value="CcmK-like"/>
    <property type="match status" value="1"/>
</dbReference>
<reference evidence="4 5" key="1">
    <citation type="submission" date="2020-04" db="EMBL/GenBank/DDBJ databases">
        <authorList>
            <person name="Doyle D.A."/>
        </authorList>
    </citation>
    <scope>NUCLEOTIDE SEQUENCE [LARGE SCALE GENOMIC DNA]</scope>
    <source>
        <strain evidence="4 5">P21</strain>
    </source>
</reference>
<keyword evidence="2" id="KW-1283">Bacterial microcompartment</keyword>
<name>A0A7Y0EGB6_9CLOT</name>
<dbReference type="CDD" id="cd07046">
    <property type="entry name" value="BMC_PduU-EutS"/>
    <property type="match status" value="1"/>
</dbReference>
<dbReference type="Gene3D" id="3.30.70.1710">
    <property type="match status" value="1"/>
</dbReference>
<dbReference type="RefSeq" id="WP_169297581.1">
    <property type="nucleotide sequence ID" value="NZ_JABBNI010000016.1"/>
</dbReference>
<evidence type="ECO:0000256" key="1">
    <source>
        <dbReference type="ARBA" id="ARBA00024322"/>
    </source>
</evidence>
<dbReference type="PANTHER" id="PTHR40449:SF2">
    <property type="entry name" value="BACTERIAL MICROCOMPARTMENT SHELL PROTEIN EUTS"/>
    <property type="match status" value="1"/>
</dbReference>
<protein>
    <submittedName>
        <fullName evidence="4">BMC domain-containing protein</fullName>
    </submittedName>
</protein>
<evidence type="ECO:0000259" key="3">
    <source>
        <dbReference type="SMART" id="SM00877"/>
    </source>
</evidence>
<feature type="domain" description="Bacterial microcompartment" evidence="3">
    <location>
        <begin position="55"/>
        <end position="127"/>
    </location>
</feature>
<dbReference type="InterPro" id="IPR009307">
    <property type="entry name" value="EutS/PduU/CutR"/>
</dbReference>
<dbReference type="InterPro" id="IPR000249">
    <property type="entry name" value="BMC_dom"/>
</dbReference>
<sequence>MKEENSVFPENDEQVRIVQETVAGKEITLAHIIGGPLPIVYQKLGLNPDVDYSSSAIGIMNMTPPESAVIASDIAVKSGNIYLGFADRFSGTLIITGELSEVNAAITEIVDYFHNALGYVVCPITKR</sequence>
<proteinExistence type="predicted"/>
<dbReference type="PANTHER" id="PTHR40449">
    <property type="entry name" value="ETHANOLAMINE UTILIZATION PROTEIN EUTS"/>
    <property type="match status" value="1"/>
</dbReference>
<evidence type="ECO:0000256" key="2">
    <source>
        <dbReference type="ARBA" id="ARBA00024446"/>
    </source>
</evidence>
<keyword evidence="5" id="KW-1185">Reference proteome</keyword>
<accession>A0A7Y0EGB6</accession>
<dbReference type="Proteomes" id="UP000537131">
    <property type="component" value="Unassembled WGS sequence"/>
</dbReference>
<dbReference type="PIRSF" id="PIRSF012296">
    <property type="entry name" value="EutS_PduU"/>
    <property type="match status" value="1"/>
</dbReference>
<dbReference type="Pfam" id="PF00936">
    <property type="entry name" value="BMC"/>
    <property type="match status" value="1"/>
</dbReference>
<evidence type="ECO:0000313" key="4">
    <source>
        <dbReference type="EMBL" id="NMM62981.1"/>
    </source>
</evidence>
<organism evidence="4 5">
    <name type="scientific">Clostridium muellerianum</name>
    <dbReference type="NCBI Taxonomy" id="2716538"/>
    <lineage>
        <taxon>Bacteria</taxon>
        <taxon>Bacillati</taxon>
        <taxon>Bacillota</taxon>
        <taxon>Clostridia</taxon>
        <taxon>Eubacteriales</taxon>
        <taxon>Clostridiaceae</taxon>
        <taxon>Clostridium</taxon>
    </lineage>
</organism>
<gene>
    <name evidence="4" type="ORF">HBE96_09745</name>
</gene>
<dbReference type="AlphaFoldDB" id="A0A7Y0EGB6"/>
<comment type="subcellular location">
    <subcellularLocation>
        <location evidence="1">Bacterial microcompartment</location>
    </subcellularLocation>
</comment>
<dbReference type="InterPro" id="IPR037233">
    <property type="entry name" value="CcmK-like_sf"/>
</dbReference>
<reference evidence="4 5" key="2">
    <citation type="submission" date="2020-06" db="EMBL/GenBank/DDBJ databases">
        <title>Complete Genome Sequence of Clostridium muelleri sp. nov. P21T, an Acid-Alcohol Producing Acetogen Isolated from Old Hay.</title>
        <authorList>
            <person name="Duncan K.E."/>
            <person name="Tanner R.S."/>
        </authorList>
    </citation>
    <scope>NUCLEOTIDE SEQUENCE [LARGE SCALE GENOMIC DNA]</scope>
    <source>
        <strain evidence="4 5">P21</strain>
    </source>
</reference>
<dbReference type="GO" id="GO:0031469">
    <property type="term" value="C:bacterial microcompartment"/>
    <property type="evidence" value="ECO:0007669"/>
    <property type="project" value="UniProtKB-SubCell"/>
</dbReference>
<comment type="caution">
    <text evidence="4">The sequence shown here is derived from an EMBL/GenBank/DDBJ whole genome shotgun (WGS) entry which is preliminary data.</text>
</comment>
<dbReference type="EMBL" id="JABBNI010000016">
    <property type="protein sequence ID" value="NMM62981.1"/>
    <property type="molecule type" value="Genomic_DNA"/>
</dbReference>
<evidence type="ECO:0000313" key="5">
    <source>
        <dbReference type="Proteomes" id="UP000537131"/>
    </source>
</evidence>